<feature type="domain" description="Alpha-L-arabinofuranosidase C-terminal" evidence="8">
    <location>
        <begin position="483"/>
        <end position="836"/>
    </location>
</feature>
<sequence length="846" mass="95461">MKRVSFCLAASALLWSACSTMVPQDEIVINLQDKGAEVASSMYGIFFEEINHAGDGGLYAELIQNRGFEEHELPSGTMLREHKACAPTSPSYYGGHENNWYAHWDEEALKFKAWSVVSEKCDVTKDVITPSEPLHKNTPNAFKLGISNIETGGKVELINSGYWGIAVKENEKYDLRFYLFSRDYKGTVTANIYDTASGEVVASHTFEVNHSGKWVEYKAELIAGKTINKGEFRLEFTANGNLFVDYVSLFPRETFKNRPNGLRKDIAEFLAGMKPAFMRWPGGCIVEGATLENRVKWKETLGDPMTRRGEWVLWGYRSSWGMGYHEFLQFCEDLNMDAMFVANAGMSCSIRNGDYVSEVELEPFLQDIRDAIEYAIGNVKSEWGARRAAAGHPEPFPLKYVEIGNENSTDIYARHFNYLYSHLKKEYPGLTFINTMSWKEREIEMVEQTDMVDPHWYENPGFFFAANGLFDDKQRGKYTTYVGEYACNNGVGKGNMEAALSEAAFIMGMERNSDFVTMTSYAPLLCNDHQPNWKCNLIWFNNEQVVGRASYYVQKMFADHAPDYNLGISKSVGELQTKLIKTGTFGIGSWDTKVDFKDIKVTQHGEVRAIDPSQFEHKQGEWNVLPDGVISQTAIQAATRTLLKDFSSDEYTLELKVRKNEGREGFFIYYGMTEDGMNGYVFNVGLWGNTNVGVECFMDGSTAGILGTTKPISVQTGQWYDVKVEVTPLKATLYVDGKVALEALAETYPLHFFASGYDETAGEVIVKVVNANSKPYVAEFKLDGAAVIENTGKVISLKANSLGEENSFDEPYKIYPEVISYDKFGKNFNYEFSPFSYTVLRIKARY</sequence>
<comment type="catalytic activity">
    <reaction evidence="1">
        <text>Hydrolysis of terminal non-reducing alpha-L-arabinofuranoside residues in alpha-L-arabinosides.</text>
        <dbReference type="EC" id="3.2.1.55"/>
    </reaction>
</comment>
<dbReference type="InterPro" id="IPR013320">
    <property type="entry name" value="ConA-like_dom_sf"/>
</dbReference>
<dbReference type="GO" id="GO:0046556">
    <property type="term" value="F:alpha-L-arabinofuranosidase activity"/>
    <property type="evidence" value="ECO:0007669"/>
    <property type="project" value="UniProtKB-EC"/>
</dbReference>
<evidence type="ECO:0000313" key="10">
    <source>
        <dbReference type="Proteomes" id="UP000260983"/>
    </source>
</evidence>
<evidence type="ECO:0000256" key="2">
    <source>
        <dbReference type="ARBA" id="ARBA00007186"/>
    </source>
</evidence>
<dbReference type="SUPFAM" id="SSF51445">
    <property type="entry name" value="(Trans)glycosidases"/>
    <property type="match status" value="1"/>
</dbReference>
<dbReference type="InterPro" id="IPR051563">
    <property type="entry name" value="Glycosyl_Hydrolase_51"/>
</dbReference>
<reference evidence="9 10" key="1">
    <citation type="submission" date="2018-08" db="EMBL/GenBank/DDBJ databases">
        <title>A genome reference for cultivated species of the human gut microbiota.</title>
        <authorList>
            <person name="Zou Y."/>
            <person name="Xue W."/>
            <person name="Luo G."/>
        </authorList>
    </citation>
    <scope>NUCLEOTIDE SEQUENCE [LARGE SCALE GENOMIC DNA]</scope>
    <source>
        <strain evidence="9 10">OM05-15BH</strain>
    </source>
</reference>
<dbReference type="InterPro" id="IPR055235">
    <property type="entry name" value="ASD1_cat"/>
</dbReference>
<dbReference type="InterPro" id="IPR017853">
    <property type="entry name" value="GH"/>
</dbReference>
<evidence type="ECO:0000256" key="6">
    <source>
        <dbReference type="ARBA" id="ARBA00023180"/>
    </source>
</evidence>
<dbReference type="Proteomes" id="UP000260983">
    <property type="component" value="Unassembled WGS sequence"/>
</dbReference>
<dbReference type="Gene3D" id="2.60.120.260">
    <property type="entry name" value="Galactose-binding domain-like"/>
    <property type="match status" value="1"/>
</dbReference>
<accession>A0A3E5B468</accession>
<dbReference type="AlphaFoldDB" id="A0A3E5B468"/>
<comment type="similarity">
    <text evidence="2">Belongs to the glycosyl hydrolase 51 family.</text>
</comment>
<evidence type="ECO:0000259" key="8">
    <source>
        <dbReference type="SMART" id="SM00813"/>
    </source>
</evidence>
<evidence type="ECO:0000256" key="7">
    <source>
        <dbReference type="SAM" id="SignalP"/>
    </source>
</evidence>
<dbReference type="EC" id="3.2.1.55" evidence="3"/>
<dbReference type="RefSeq" id="WP_117725174.1">
    <property type="nucleotide sequence ID" value="NZ_QSUL01000014.1"/>
</dbReference>
<dbReference type="InterPro" id="IPR010720">
    <property type="entry name" value="Alpha-L-AF_C"/>
</dbReference>
<dbReference type="PANTHER" id="PTHR31776:SF0">
    <property type="entry name" value="ALPHA-L-ARABINOFURANOSIDASE 1"/>
    <property type="match status" value="1"/>
</dbReference>
<evidence type="ECO:0000313" key="9">
    <source>
        <dbReference type="EMBL" id="RGN32342.1"/>
    </source>
</evidence>
<feature type="chain" id="PRO_5017741602" description="non-reducing end alpha-L-arabinofuranosidase" evidence="7">
    <location>
        <begin position="18"/>
        <end position="846"/>
    </location>
</feature>
<protein>
    <recommendedName>
        <fullName evidence="3">non-reducing end alpha-L-arabinofuranosidase</fullName>
        <ecNumber evidence="3">3.2.1.55</ecNumber>
    </recommendedName>
</protein>
<dbReference type="GO" id="GO:0046373">
    <property type="term" value="P:L-arabinose metabolic process"/>
    <property type="evidence" value="ECO:0007669"/>
    <property type="project" value="InterPro"/>
</dbReference>
<evidence type="ECO:0000256" key="3">
    <source>
        <dbReference type="ARBA" id="ARBA00012670"/>
    </source>
</evidence>
<proteinExistence type="inferred from homology"/>
<keyword evidence="4 7" id="KW-0732">Signal</keyword>
<dbReference type="Pfam" id="PF22848">
    <property type="entry name" value="ASD1_dom"/>
    <property type="match status" value="1"/>
</dbReference>
<dbReference type="EMBL" id="QSUL01000014">
    <property type="protein sequence ID" value="RGN32342.1"/>
    <property type="molecule type" value="Genomic_DNA"/>
</dbReference>
<dbReference type="Gene3D" id="3.20.20.80">
    <property type="entry name" value="Glycosidases"/>
    <property type="match status" value="1"/>
</dbReference>
<keyword evidence="5" id="KW-0378">Hydrolase</keyword>
<dbReference type="SMART" id="SM00813">
    <property type="entry name" value="Alpha-L-AF_C"/>
    <property type="match status" value="1"/>
</dbReference>
<evidence type="ECO:0000256" key="5">
    <source>
        <dbReference type="ARBA" id="ARBA00022801"/>
    </source>
</evidence>
<gene>
    <name evidence="9" type="ORF">DXB65_18835</name>
</gene>
<name>A0A3E5B468_9BACE</name>
<keyword evidence="6" id="KW-0325">Glycoprotein</keyword>
<comment type="caution">
    <text evidence="9">The sequence shown here is derived from an EMBL/GenBank/DDBJ whole genome shotgun (WGS) entry which is preliminary data.</text>
</comment>
<dbReference type="Pfam" id="PF06964">
    <property type="entry name" value="Alpha-L-AF_C"/>
    <property type="match status" value="1"/>
</dbReference>
<dbReference type="PROSITE" id="PS51257">
    <property type="entry name" value="PROKAR_LIPOPROTEIN"/>
    <property type="match status" value="1"/>
</dbReference>
<dbReference type="SUPFAM" id="SSF49899">
    <property type="entry name" value="Concanavalin A-like lectins/glucanases"/>
    <property type="match status" value="1"/>
</dbReference>
<dbReference type="PANTHER" id="PTHR31776">
    <property type="entry name" value="ALPHA-L-ARABINOFURANOSIDASE 1"/>
    <property type="match status" value="1"/>
</dbReference>
<evidence type="ECO:0000256" key="4">
    <source>
        <dbReference type="ARBA" id="ARBA00022729"/>
    </source>
</evidence>
<dbReference type="SUPFAM" id="SSF51011">
    <property type="entry name" value="Glycosyl hydrolase domain"/>
    <property type="match status" value="1"/>
</dbReference>
<dbReference type="Gene3D" id="2.60.120.560">
    <property type="entry name" value="Exo-inulinase, domain 1"/>
    <property type="match status" value="1"/>
</dbReference>
<feature type="signal peptide" evidence="7">
    <location>
        <begin position="1"/>
        <end position="17"/>
    </location>
</feature>
<organism evidence="9 10">
    <name type="scientific">Bacteroides oleiciplenus</name>
    <dbReference type="NCBI Taxonomy" id="626931"/>
    <lineage>
        <taxon>Bacteria</taxon>
        <taxon>Pseudomonadati</taxon>
        <taxon>Bacteroidota</taxon>
        <taxon>Bacteroidia</taxon>
        <taxon>Bacteroidales</taxon>
        <taxon>Bacteroidaceae</taxon>
        <taxon>Bacteroides</taxon>
    </lineage>
</organism>
<evidence type="ECO:0000256" key="1">
    <source>
        <dbReference type="ARBA" id="ARBA00001462"/>
    </source>
</evidence>